<sequence>MKNSKEIYEVIGANLKQFRKKAGLSQQQLAEKCSVDRSKISDIENCKENFMFSTLLEIANGLNLDIRKLLAPLRKIKTE</sequence>
<gene>
    <name evidence="5" type="ORF">ACFSSE_05125</name>
</gene>
<dbReference type="Gene3D" id="1.10.260.40">
    <property type="entry name" value="lambda repressor-like DNA-binding domains"/>
    <property type="match status" value="1"/>
</dbReference>
<dbReference type="CDD" id="cd00093">
    <property type="entry name" value="HTH_XRE"/>
    <property type="match status" value="1"/>
</dbReference>
<dbReference type="SUPFAM" id="SSF47413">
    <property type="entry name" value="lambda repressor-like DNA-binding domains"/>
    <property type="match status" value="1"/>
</dbReference>
<dbReference type="Proteomes" id="UP001597546">
    <property type="component" value="Unassembled WGS sequence"/>
</dbReference>
<reference evidence="6" key="1">
    <citation type="journal article" date="2019" name="Int. J. Syst. Evol. Microbiol.">
        <title>The Global Catalogue of Microorganisms (GCM) 10K type strain sequencing project: providing services to taxonomists for standard genome sequencing and annotation.</title>
        <authorList>
            <consortium name="The Broad Institute Genomics Platform"/>
            <consortium name="The Broad Institute Genome Sequencing Center for Infectious Disease"/>
            <person name="Wu L."/>
            <person name="Ma J."/>
        </authorList>
    </citation>
    <scope>NUCLEOTIDE SEQUENCE [LARGE SCALE GENOMIC DNA]</scope>
    <source>
        <strain evidence="6">KCTC 42456</strain>
    </source>
</reference>
<evidence type="ECO:0000313" key="6">
    <source>
        <dbReference type="Proteomes" id="UP001597546"/>
    </source>
</evidence>
<dbReference type="SMART" id="SM00530">
    <property type="entry name" value="HTH_XRE"/>
    <property type="match status" value="1"/>
</dbReference>
<name>A0ABW5TP85_9SPHI</name>
<dbReference type="Pfam" id="PF01381">
    <property type="entry name" value="HTH_3"/>
    <property type="match status" value="1"/>
</dbReference>
<dbReference type="EMBL" id="JBHULV010000014">
    <property type="protein sequence ID" value="MFD2731080.1"/>
    <property type="molecule type" value="Genomic_DNA"/>
</dbReference>
<evidence type="ECO:0000313" key="5">
    <source>
        <dbReference type="EMBL" id="MFD2731080.1"/>
    </source>
</evidence>
<keyword evidence="6" id="KW-1185">Reference proteome</keyword>
<keyword evidence="3" id="KW-0804">Transcription</keyword>
<dbReference type="InterPro" id="IPR001387">
    <property type="entry name" value="Cro/C1-type_HTH"/>
</dbReference>
<organism evidence="5 6">
    <name type="scientific">Pedobacter alpinus</name>
    <dbReference type="NCBI Taxonomy" id="1590643"/>
    <lineage>
        <taxon>Bacteria</taxon>
        <taxon>Pseudomonadati</taxon>
        <taxon>Bacteroidota</taxon>
        <taxon>Sphingobacteriia</taxon>
        <taxon>Sphingobacteriales</taxon>
        <taxon>Sphingobacteriaceae</taxon>
        <taxon>Pedobacter</taxon>
    </lineage>
</organism>
<feature type="domain" description="HTH cro/C1-type" evidence="4">
    <location>
        <begin position="15"/>
        <end position="69"/>
    </location>
</feature>
<dbReference type="InterPro" id="IPR010982">
    <property type="entry name" value="Lambda_DNA-bd_dom_sf"/>
</dbReference>
<evidence type="ECO:0000256" key="2">
    <source>
        <dbReference type="ARBA" id="ARBA00023125"/>
    </source>
</evidence>
<dbReference type="PROSITE" id="PS50943">
    <property type="entry name" value="HTH_CROC1"/>
    <property type="match status" value="1"/>
</dbReference>
<evidence type="ECO:0000259" key="4">
    <source>
        <dbReference type="PROSITE" id="PS50943"/>
    </source>
</evidence>
<accession>A0ABW5TP85</accession>
<protein>
    <submittedName>
        <fullName evidence="5">Helix-turn-helix domain-containing protein</fullName>
    </submittedName>
</protein>
<evidence type="ECO:0000256" key="1">
    <source>
        <dbReference type="ARBA" id="ARBA00023015"/>
    </source>
</evidence>
<dbReference type="InterPro" id="IPR050807">
    <property type="entry name" value="TransReg_Diox_bact_type"/>
</dbReference>
<evidence type="ECO:0000256" key="3">
    <source>
        <dbReference type="ARBA" id="ARBA00023163"/>
    </source>
</evidence>
<keyword evidence="2" id="KW-0238">DNA-binding</keyword>
<dbReference type="RefSeq" id="WP_379041915.1">
    <property type="nucleotide sequence ID" value="NZ_JBHSKW010000018.1"/>
</dbReference>
<keyword evidence="1" id="KW-0805">Transcription regulation</keyword>
<dbReference type="PANTHER" id="PTHR46797">
    <property type="entry name" value="HTH-TYPE TRANSCRIPTIONAL REGULATOR"/>
    <property type="match status" value="1"/>
</dbReference>
<comment type="caution">
    <text evidence="5">The sequence shown here is derived from an EMBL/GenBank/DDBJ whole genome shotgun (WGS) entry which is preliminary data.</text>
</comment>
<dbReference type="PANTHER" id="PTHR46797:SF23">
    <property type="entry name" value="HTH-TYPE TRANSCRIPTIONAL REGULATOR SUTR"/>
    <property type="match status" value="1"/>
</dbReference>
<proteinExistence type="predicted"/>